<dbReference type="EMBL" id="JAPQKP010000002">
    <property type="protein sequence ID" value="KAJ5205200.1"/>
    <property type="molecule type" value="Genomic_DNA"/>
</dbReference>
<dbReference type="Pfam" id="PF10551">
    <property type="entry name" value="MULE"/>
    <property type="match status" value="1"/>
</dbReference>
<feature type="domain" description="MULE transposase" evidence="2">
    <location>
        <begin position="253"/>
        <end position="350"/>
    </location>
</feature>
<proteinExistence type="predicted"/>
<dbReference type="InterPro" id="IPR018289">
    <property type="entry name" value="MULE_transposase_dom"/>
</dbReference>
<dbReference type="PANTHER" id="PTHR47718:SF3">
    <property type="entry name" value="PROTEIN FAR1-RELATED SEQUENCE 5-LIKE"/>
    <property type="match status" value="1"/>
</dbReference>
<comment type="caution">
    <text evidence="3">The sequence shown here is derived from an EMBL/GenBank/DDBJ whole genome shotgun (WGS) entry which is preliminary data.</text>
</comment>
<name>A0A9W9MPS2_9EURO</name>
<evidence type="ECO:0000313" key="3">
    <source>
        <dbReference type="EMBL" id="KAJ5205200.1"/>
    </source>
</evidence>
<dbReference type="Proteomes" id="UP001150879">
    <property type="component" value="Unassembled WGS sequence"/>
</dbReference>
<protein>
    <recommendedName>
        <fullName evidence="2">MULE transposase domain-containing protein</fullName>
    </recommendedName>
</protein>
<reference evidence="3" key="1">
    <citation type="submission" date="2022-11" db="EMBL/GenBank/DDBJ databases">
        <authorList>
            <person name="Petersen C."/>
        </authorList>
    </citation>
    <scope>NUCLEOTIDE SEQUENCE</scope>
    <source>
        <strain evidence="3">IBT 16849</strain>
    </source>
</reference>
<keyword evidence="4" id="KW-1185">Reference proteome</keyword>
<feature type="compositionally biased region" description="Polar residues" evidence="1">
    <location>
        <begin position="375"/>
        <end position="392"/>
    </location>
</feature>
<organism evidence="3 4">
    <name type="scientific">Penicillium cf. griseofulvum</name>
    <dbReference type="NCBI Taxonomy" id="2972120"/>
    <lineage>
        <taxon>Eukaryota</taxon>
        <taxon>Fungi</taxon>
        <taxon>Dikarya</taxon>
        <taxon>Ascomycota</taxon>
        <taxon>Pezizomycotina</taxon>
        <taxon>Eurotiomycetes</taxon>
        <taxon>Eurotiomycetidae</taxon>
        <taxon>Eurotiales</taxon>
        <taxon>Aspergillaceae</taxon>
        <taxon>Penicillium</taxon>
    </lineage>
</organism>
<feature type="region of interest" description="Disordered" evidence="1">
    <location>
        <begin position="1"/>
        <end position="40"/>
    </location>
</feature>
<evidence type="ECO:0000259" key="2">
    <source>
        <dbReference type="Pfam" id="PF10551"/>
    </source>
</evidence>
<evidence type="ECO:0000313" key="4">
    <source>
        <dbReference type="Proteomes" id="UP001150879"/>
    </source>
</evidence>
<accession>A0A9W9MPS2</accession>
<gene>
    <name evidence="3" type="ORF">N7472_001648</name>
</gene>
<evidence type="ECO:0000256" key="1">
    <source>
        <dbReference type="SAM" id="MobiDB-lite"/>
    </source>
</evidence>
<feature type="region of interest" description="Disordered" evidence="1">
    <location>
        <begin position="369"/>
        <end position="404"/>
    </location>
</feature>
<sequence length="404" mass="45818">MASLGLEYLESDSSDDPDRVPESPPPVPSTNPGTEPGPVTQFRTREEGIAAINEFARPHGYAVTSRRSKTTKKGVVKTIRLICDRGRVPAEVTEEPLAKRRNTNTLATGCPFRIALRLNLTTDHWHLTIENPTHNHLPSPASTHTTQRAIELTHKKDKVENAIRQGRTTRQILTKLREADPESTIIAQDIYNTRKKLNQIFLAGRTPIQALLQELPKDSDWIFKYEIDDQFHISALFYIHKSSVKILQMNLWVISIDCTYKTNQYSLPLLDIVGFAATGSTFHAGFAFMRDEKEDTYEVILSCLTEVYESLSLDPPYPSTILTDKEQALINAIESIFPETKHILCIWHINIRIIGIARRLLTDQVVQARRDRNQSTEAQPTEPSSQRQTKAQQAKEDREKVDEG</sequence>
<feature type="compositionally biased region" description="Basic and acidic residues" evidence="1">
    <location>
        <begin position="393"/>
        <end position="404"/>
    </location>
</feature>
<reference evidence="3" key="2">
    <citation type="journal article" date="2023" name="IMA Fungus">
        <title>Comparative genomic study of the Penicillium genus elucidates a diverse pangenome and 15 lateral gene transfer events.</title>
        <authorList>
            <person name="Petersen C."/>
            <person name="Sorensen T."/>
            <person name="Nielsen M.R."/>
            <person name="Sondergaard T.E."/>
            <person name="Sorensen J.L."/>
            <person name="Fitzpatrick D.A."/>
            <person name="Frisvad J.C."/>
            <person name="Nielsen K.L."/>
        </authorList>
    </citation>
    <scope>NUCLEOTIDE SEQUENCE</scope>
    <source>
        <strain evidence="3">IBT 16849</strain>
    </source>
</reference>
<dbReference type="PANTHER" id="PTHR47718">
    <property type="entry name" value="OS01G0519700 PROTEIN"/>
    <property type="match status" value="1"/>
</dbReference>
<dbReference type="AlphaFoldDB" id="A0A9W9MPS2"/>